<reference evidence="2" key="1">
    <citation type="submission" date="2013-01" db="EMBL/GenBank/DDBJ databases">
        <title>Draft Genome Sequence of a Mulberry Tree, Morus notabilis C.K. Schneid.</title>
        <authorList>
            <person name="He N."/>
            <person name="Zhao S."/>
        </authorList>
    </citation>
    <scope>NUCLEOTIDE SEQUENCE</scope>
</reference>
<dbReference type="Proteomes" id="UP000030645">
    <property type="component" value="Unassembled WGS sequence"/>
</dbReference>
<organism evidence="1 2">
    <name type="scientific">Morus notabilis</name>
    <dbReference type="NCBI Taxonomy" id="981085"/>
    <lineage>
        <taxon>Eukaryota</taxon>
        <taxon>Viridiplantae</taxon>
        <taxon>Streptophyta</taxon>
        <taxon>Embryophyta</taxon>
        <taxon>Tracheophyta</taxon>
        <taxon>Spermatophyta</taxon>
        <taxon>Magnoliopsida</taxon>
        <taxon>eudicotyledons</taxon>
        <taxon>Gunneridae</taxon>
        <taxon>Pentapetalae</taxon>
        <taxon>rosids</taxon>
        <taxon>fabids</taxon>
        <taxon>Rosales</taxon>
        <taxon>Moraceae</taxon>
        <taxon>Moreae</taxon>
        <taxon>Morus</taxon>
    </lineage>
</organism>
<protein>
    <submittedName>
        <fullName evidence="1">Uncharacterized protein</fullName>
    </submittedName>
</protein>
<proteinExistence type="predicted"/>
<accession>W9SI23</accession>
<dbReference type="AlphaFoldDB" id="W9SI23"/>
<keyword evidence="2" id="KW-1185">Reference proteome</keyword>
<evidence type="ECO:0000313" key="1">
    <source>
        <dbReference type="EMBL" id="EXC08904.1"/>
    </source>
</evidence>
<gene>
    <name evidence="1" type="ORF">L484_003283</name>
</gene>
<evidence type="ECO:0000313" key="2">
    <source>
        <dbReference type="Proteomes" id="UP000030645"/>
    </source>
</evidence>
<dbReference type="EMBL" id="KE345603">
    <property type="protein sequence ID" value="EXC08904.1"/>
    <property type="molecule type" value="Genomic_DNA"/>
</dbReference>
<name>W9SI23_9ROSA</name>
<sequence>MTSEDITKECAISFLTCTTPLSATIPERWNLAISVQSHPISQSLLYLLPYTKTKSNMIKSKKEATYLAEKNTWSARDSSIADT</sequence>